<feature type="transmembrane region" description="Helical" evidence="7">
    <location>
        <begin position="52"/>
        <end position="72"/>
    </location>
</feature>
<keyword evidence="2" id="KW-1003">Cell membrane</keyword>
<dbReference type="SUPFAM" id="SSF160355">
    <property type="entry name" value="Bacterial polysaccharide co-polymerase-like"/>
    <property type="match status" value="1"/>
</dbReference>
<accession>A0A1W1V1K8</accession>
<organism evidence="9 10">
    <name type="scientific">Pasteurella testudinis DSM 23072</name>
    <dbReference type="NCBI Taxonomy" id="1122938"/>
    <lineage>
        <taxon>Bacteria</taxon>
        <taxon>Pseudomonadati</taxon>
        <taxon>Pseudomonadota</taxon>
        <taxon>Gammaproteobacteria</taxon>
        <taxon>Pasteurellales</taxon>
        <taxon>Pasteurellaceae</taxon>
        <taxon>Pasteurella</taxon>
    </lineage>
</organism>
<dbReference type="GO" id="GO:0005886">
    <property type="term" value="C:plasma membrane"/>
    <property type="evidence" value="ECO:0007669"/>
    <property type="project" value="UniProtKB-SubCell"/>
</dbReference>
<dbReference type="PANTHER" id="PTHR32309:SF13">
    <property type="entry name" value="FERRIC ENTEROBACTIN TRANSPORT PROTEIN FEPE"/>
    <property type="match status" value="1"/>
</dbReference>
<protein>
    <submittedName>
        <fullName evidence="9">Lipopolysaccharide biosynthesis protein WzzE</fullName>
    </submittedName>
</protein>
<reference evidence="10" key="1">
    <citation type="submission" date="2017-04" db="EMBL/GenBank/DDBJ databases">
        <authorList>
            <person name="Varghese N."/>
            <person name="Submissions S."/>
        </authorList>
    </citation>
    <scope>NUCLEOTIDE SEQUENCE [LARGE SCALE GENOMIC DNA]</scope>
    <source>
        <strain evidence="10">DSM 23072</strain>
    </source>
</reference>
<dbReference type="InterPro" id="IPR050445">
    <property type="entry name" value="Bact_polysacc_biosynth/exp"/>
</dbReference>
<sequence length="321" mass="36025">MSEKHSSPSISQPHLAQGAMSEATPQHSPPQKQIEQLDLLAFVKILWQKSGLILLFIALASALAYALTTFVVKPSWRAEAYIEAPRENELGNYYALFNMYQLVEAKPASQTIETNAAAAPSVNQAVYHVFKQQLKAYDVRRNFWQNSDYYKQQLNGDKNHDDSLLEALIGSITFVEGNARNNSNDKVELTLNNPKQAAELLNAYLTYTNLATRQIEYGNLIAKWKNLFDRVTLAVNNKLEQDQQGNLVPVSVWQSKQAMMTSVQPLDNQFSAFHYLKTPVQPLSPHSPNQMLWILAAAFSALLLGCALAVILALRRYARGE</sequence>
<dbReference type="Proteomes" id="UP000192408">
    <property type="component" value="Unassembled WGS sequence"/>
</dbReference>
<gene>
    <name evidence="9" type="ORF">SAMN05660772_02700</name>
</gene>
<dbReference type="Pfam" id="PF02706">
    <property type="entry name" value="Wzz"/>
    <property type="match status" value="1"/>
</dbReference>
<evidence type="ECO:0000256" key="5">
    <source>
        <dbReference type="ARBA" id="ARBA00023136"/>
    </source>
</evidence>
<dbReference type="STRING" id="1122938.SAMN05660772_02700"/>
<feature type="region of interest" description="Disordered" evidence="6">
    <location>
        <begin position="1"/>
        <end position="30"/>
    </location>
</feature>
<feature type="domain" description="Polysaccharide chain length determinant N-terminal" evidence="8">
    <location>
        <begin position="35"/>
        <end position="104"/>
    </location>
</feature>
<keyword evidence="3 7" id="KW-0812">Transmembrane</keyword>
<dbReference type="GO" id="GO:0004713">
    <property type="term" value="F:protein tyrosine kinase activity"/>
    <property type="evidence" value="ECO:0007669"/>
    <property type="project" value="TreeGrafter"/>
</dbReference>
<dbReference type="Gene3D" id="3.30.1890.10">
    <property type="entry name" value="FepE-like"/>
    <property type="match status" value="1"/>
</dbReference>
<dbReference type="RefSeq" id="WP_084257486.1">
    <property type="nucleotide sequence ID" value="NZ_FWWV01000031.1"/>
</dbReference>
<evidence type="ECO:0000313" key="10">
    <source>
        <dbReference type="Proteomes" id="UP000192408"/>
    </source>
</evidence>
<proteinExistence type="predicted"/>
<evidence type="ECO:0000313" key="9">
    <source>
        <dbReference type="EMBL" id="SMB87269.1"/>
    </source>
</evidence>
<evidence type="ECO:0000259" key="8">
    <source>
        <dbReference type="Pfam" id="PF02706"/>
    </source>
</evidence>
<dbReference type="EMBL" id="FWWV01000031">
    <property type="protein sequence ID" value="SMB87269.1"/>
    <property type="molecule type" value="Genomic_DNA"/>
</dbReference>
<dbReference type="PANTHER" id="PTHR32309">
    <property type="entry name" value="TYROSINE-PROTEIN KINASE"/>
    <property type="match status" value="1"/>
</dbReference>
<comment type="subcellular location">
    <subcellularLocation>
        <location evidence="1">Cell membrane</location>
        <topology evidence="1">Multi-pass membrane protein</topology>
    </subcellularLocation>
</comment>
<evidence type="ECO:0000256" key="2">
    <source>
        <dbReference type="ARBA" id="ARBA00022475"/>
    </source>
</evidence>
<dbReference type="AlphaFoldDB" id="A0A1W1V1K8"/>
<evidence type="ECO:0000256" key="4">
    <source>
        <dbReference type="ARBA" id="ARBA00022989"/>
    </source>
</evidence>
<feature type="transmembrane region" description="Helical" evidence="7">
    <location>
        <begin position="291"/>
        <end position="314"/>
    </location>
</feature>
<keyword evidence="10" id="KW-1185">Reference proteome</keyword>
<evidence type="ECO:0000256" key="7">
    <source>
        <dbReference type="SAM" id="Phobius"/>
    </source>
</evidence>
<evidence type="ECO:0000256" key="1">
    <source>
        <dbReference type="ARBA" id="ARBA00004651"/>
    </source>
</evidence>
<evidence type="ECO:0000256" key="3">
    <source>
        <dbReference type="ARBA" id="ARBA00022692"/>
    </source>
</evidence>
<evidence type="ECO:0000256" key="6">
    <source>
        <dbReference type="SAM" id="MobiDB-lite"/>
    </source>
</evidence>
<keyword evidence="4 7" id="KW-1133">Transmembrane helix</keyword>
<dbReference type="InterPro" id="IPR003856">
    <property type="entry name" value="LPS_length_determ_N"/>
</dbReference>
<keyword evidence="5 7" id="KW-0472">Membrane</keyword>
<name>A0A1W1V1K8_9PAST</name>